<feature type="non-terminal residue" evidence="1">
    <location>
        <position position="1"/>
    </location>
</feature>
<reference evidence="1" key="1">
    <citation type="submission" date="2021-06" db="EMBL/GenBank/DDBJ databases">
        <authorList>
            <person name="Kallberg Y."/>
            <person name="Tangrot J."/>
            <person name="Rosling A."/>
        </authorList>
    </citation>
    <scope>NUCLEOTIDE SEQUENCE</scope>
    <source>
        <strain evidence="1">FL130A</strain>
    </source>
</reference>
<protein>
    <submittedName>
        <fullName evidence="1">13401_t:CDS:1</fullName>
    </submittedName>
</protein>
<dbReference type="AlphaFoldDB" id="A0A9N9HQS9"/>
<accession>A0A9N9HQS9</accession>
<keyword evidence="2" id="KW-1185">Reference proteome</keyword>
<sequence length="46" mass="5285">SVATQKCARCAPNDHVHPGMNIWKILEVWFSARLIEVWSVTYVEKA</sequence>
<evidence type="ECO:0000313" key="1">
    <source>
        <dbReference type="EMBL" id="CAG8701131.1"/>
    </source>
</evidence>
<comment type="caution">
    <text evidence="1">The sequence shown here is derived from an EMBL/GenBank/DDBJ whole genome shotgun (WGS) entry which is preliminary data.</text>
</comment>
<dbReference type="EMBL" id="CAJVPS010019431">
    <property type="protein sequence ID" value="CAG8701131.1"/>
    <property type="molecule type" value="Genomic_DNA"/>
</dbReference>
<organism evidence="1 2">
    <name type="scientific">Ambispora leptoticha</name>
    <dbReference type="NCBI Taxonomy" id="144679"/>
    <lineage>
        <taxon>Eukaryota</taxon>
        <taxon>Fungi</taxon>
        <taxon>Fungi incertae sedis</taxon>
        <taxon>Mucoromycota</taxon>
        <taxon>Glomeromycotina</taxon>
        <taxon>Glomeromycetes</taxon>
        <taxon>Archaeosporales</taxon>
        <taxon>Ambisporaceae</taxon>
        <taxon>Ambispora</taxon>
    </lineage>
</organism>
<dbReference type="Proteomes" id="UP000789508">
    <property type="component" value="Unassembled WGS sequence"/>
</dbReference>
<evidence type="ECO:0000313" key="2">
    <source>
        <dbReference type="Proteomes" id="UP000789508"/>
    </source>
</evidence>
<gene>
    <name evidence="1" type="ORF">ALEPTO_LOCUS11581</name>
</gene>
<name>A0A9N9HQS9_9GLOM</name>
<proteinExistence type="predicted"/>